<proteinExistence type="predicted"/>
<keyword evidence="2" id="KW-1185">Reference proteome</keyword>
<evidence type="ECO:0000313" key="1">
    <source>
        <dbReference type="EMBL" id="KAF2275852.1"/>
    </source>
</evidence>
<dbReference type="RefSeq" id="XP_033653391.1">
    <property type="nucleotide sequence ID" value="XM_033802935.1"/>
</dbReference>
<name>A0A6A6JHH0_WESOR</name>
<reference evidence="1" key="1">
    <citation type="journal article" date="2020" name="Stud. Mycol.">
        <title>101 Dothideomycetes genomes: a test case for predicting lifestyles and emergence of pathogens.</title>
        <authorList>
            <person name="Haridas S."/>
            <person name="Albert R."/>
            <person name="Binder M."/>
            <person name="Bloem J."/>
            <person name="Labutti K."/>
            <person name="Salamov A."/>
            <person name="Andreopoulos B."/>
            <person name="Baker S."/>
            <person name="Barry K."/>
            <person name="Bills G."/>
            <person name="Bluhm B."/>
            <person name="Cannon C."/>
            <person name="Castanera R."/>
            <person name="Culley D."/>
            <person name="Daum C."/>
            <person name="Ezra D."/>
            <person name="Gonzalez J."/>
            <person name="Henrissat B."/>
            <person name="Kuo A."/>
            <person name="Liang C."/>
            <person name="Lipzen A."/>
            <person name="Lutzoni F."/>
            <person name="Magnuson J."/>
            <person name="Mondo S."/>
            <person name="Nolan M."/>
            <person name="Ohm R."/>
            <person name="Pangilinan J."/>
            <person name="Park H.-J."/>
            <person name="Ramirez L."/>
            <person name="Alfaro M."/>
            <person name="Sun H."/>
            <person name="Tritt A."/>
            <person name="Yoshinaga Y."/>
            <person name="Zwiers L.-H."/>
            <person name="Turgeon B."/>
            <person name="Goodwin S."/>
            <person name="Spatafora J."/>
            <person name="Crous P."/>
            <person name="Grigoriev I."/>
        </authorList>
    </citation>
    <scope>NUCLEOTIDE SEQUENCE</scope>
    <source>
        <strain evidence="1">CBS 379.55</strain>
    </source>
</reference>
<gene>
    <name evidence="1" type="ORF">EI97DRAFT_58315</name>
</gene>
<dbReference type="Proteomes" id="UP000800097">
    <property type="component" value="Unassembled WGS sequence"/>
</dbReference>
<organism evidence="1 2">
    <name type="scientific">Westerdykella ornata</name>
    <dbReference type="NCBI Taxonomy" id="318751"/>
    <lineage>
        <taxon>Eukaryota</taxon>
        <taxon>Fungi</taxon>
        <taxon>Dikarya</taxon>
        <taxon>Ascomycota</taxon>
        <taxon>Pezizomycotina</taxon>
        <taxon>Dothideomycetes</taxon>
        <taxon>Pleosporomycetidae</taxon>
        <taxon>Pleosporales</taxon>
        <taxon>Sporormiaceae</taxon>
        <taxon>Westerdykella</taxon>
    </lineage>
</organism>
<protein>
    <submittedName>
        <fullName evidence="1">Uncharacterized protein</fullName>
    </submittedName>
</protein>
<dbReference type="EMBL" id="ML986495">
    <property type="protein sequence ID" value="KAF2275852.1"/>
    <property type="molecule type" value="Genomic_DNA"/>
</dbReference>
<dbReference type="AlphaFoldDB" id="A0A6A6JHH0"/>
<sequence length="161" mass="18153">MPNGWNLHEEHVMGNSNALRRHIGSFLLATETPTLPRQPLRSSSTDYLSSSQRDFYAPAPYRNASGPKRRIVHDGLPFLRCSLHLRCGHCSFRGSGNINIGLSMCLSTRIEGMTEETLMGQRMWRLTIRCLRSLAEFLRTAEKGSELVRLVDEGDDCMGKT</sequence>
<accession>A0A6A6JHH0</accession>
<dbReference type="GeneID" id="54556110"/>
<evidence type="ECO:0000313" key="2">
    <source>
        <dbReference type="Proteomes" id="UP000800097"/>
    </source>
</evidence>